<reference evidence="2 3" key="1">
    <citation type="journal article" date="2015" name="Genome Biol.">
        <title>Comparative genomics of Steinernema reveals deeply conserved gene regulatory networks.</title>
        <authorList>
            <person name="Dillman A.R."/>
            <person name="Macchietto M."/>
            <person name="Porter C.F."/>
            <person name="Rogers A."/>
            <person name="Williams B."/>
            <person name="Antoshechkin I."/>
            <person name="Lee M.M."/>
            <person name="Goodwin Z."/>
            <person name="Lu X."/>
            <person name="Lewis E.E."/>
            <person name="Goodrich-Blair H."/>
            <person name="Stock S.P."/>
            <person name="Adams B.J."/>
            <person name="Sternberg P.W."/>
            <person name="Mortazavi A."/>
        </authorList>
    </citation>
    <scope>NUCLEOTIDE SEQUENCE [LARGE SCALE GENOMIC DNA]</scope>
    <source>
        <strain evidence="2 3">ALL</strain>
    </source>
</reference>
<feature type="compositionally biased region" description="Basic and acidic residues" evidence="1">
    <location>
        <begin position="1"/>
        <end position="11"/>
    </location>
</feature>
<accession>A0A4U8UY77</accession>
<evidence type="ECO:0000256" key="1">
    <source>
        <dbReference type="SAM" id="MobiDB-lite"/>
    </source>
</evidence>
<protein>
    <submittedName>
        <fullName evidence="2">Uncharacterized protein</fullName>
    </submittedName>
</protein>
<gene>
    <name evidence="2" type="ORF">L596_005160</name>
</gene>
<proteinExistence type="predicted"/>
<name>A0A4U8UY77_STECR</name>
<dbReference type="EMBL" id="CM016762">
    <property type="protein sequence ID" value="TMS38431.1"/>
    <property type="molecule type" value="Genomic_DNA"/>
</dbReference>
<evidence type="ECO:0000313" key="3">
    <source>
        <dbReference type="Proteomes" id="UP000298663"/>
    </source>
</evidence>
<organism evidence="2 3">
    <name type="scientific">Steinernema carpocapsae</name>
    <name type="common">Entomopathogenic nematode</name>
    <dbReference type="NCBI Taxonomy" id="34508"/>
    <lineage>
        <taxon>Eukaryota</taxon>
        <taxon>Metazoa</taxon>
        <taxon>Ecdysozoa</taxon>
        <taxon>Nematoda</taxon>
        <taxon>Chromadorea</taxon>
        <taxon>Rhabditida</taxon>
        <taxon>Tylenchina</taxon>
        <taxon>Panagrolaimomorpha</taxon>
        <taxon>Strongyloidoidea</taxon>
        <taxon>Steinernematidae</taxon>
        <taxon>Steinernema</taxon>
    </lineage>
</organism>
<dbReference type="Proteomes" id="UP000298663">
    <property type="component" value="Chromosome X"/>
</dbReference>
<keyword evidence="3" id="KW-1185">Reference proteome</keyword>
<dbReference type="AlphaFoldDB" id="A0A4U8UY77"/>
<dbReference type="EMBL" id="AZBU02000001">
    <property type="protein sequence ID" value="TMS38431.1"/>
    <property type="molecule type" value="Genomic_DNA"/>
</dbReference>
<feature type="region of interest" description="Disordered" evidence="1">
    <location>
        <begin position="1"/>
        <end position="20"/>
    </location>
</feature>
<comment type="caution">
    <text evidence="2">The sequence shown here is derived from an EMBL/GenBank/DDBJ whole genome shotgun (WGS) entry which is preliminary data.</text>
</comment>
<reference evidence="2 3" key="2">
    <citation type="journal article" date="2019" name="G3 (Bethesda)">
        <title>Hybrid Assembly of the Genome of the Entomopathogenic Nematode Steinernema carpocapsae Identifies the X-Chromosome.</title>
        <authorList>
            <person name="Serra L."/>
            <person name="Macchietto M."/>
            <person name="Macias-Munoz A."/>
            <person name="McGill C.J."/>
            <person name="Rodriguez I.M."/>
            <person name="Rodriguez B."/>
            <person name="Murad R."/>
            <person name="Mortazavi A."/>
        </authorList>
    </citation>
    <scope>NUCLEOTIDE SEQUENCE [LARGE SCALE GENOMIC DNA]</scope>
    <source>
        <strain evidence="2 3">ALL</strain>
    </source>
</reference>
<evidence type="ECO:0000313" key="2">
    <source>
        <dbReference type="EMBL" id="TMS38431.1"/>
    </source>
</evidence>
<sequence>MNEQTREERTDQTFGKDTSLNLIQSARTNMRYPTYRKHCLPFRQIRVGHFVHFLVSQARFSLAGNDET</sequence>